<protein>
    <submittedName>
        <fullName evidence="2">Discoidin domain-containing protein</fullName>
    </submittedName>
</protein>
<dbReference type="PROSITE" id="PS50022">
    <property type="entry name" value="FA58C_3"/>
    <property type="match status" value="1"/>
</dbReference>
<dbReference type="Proteomes" id="UP001271792">
    <property type="component" value="Unassembled WGS sequence"/>
</dbReference>
<dbReference type="SUPFAM" id="SSF49785">
    <property type="entry name" value="Galactose-binding domain-like"/>
    <property type="match status" value="1"/>
</dbReference>
<name>A0ABU4TNK9_9PSEU</name>
<organism evidence="2 3">
    <name type="scientific">Lentzea kristufekii</name>
    <dbReference type="NCBI Taxonomy" id="3095430"/>
    <lineage>
        <taxon>Bacteria</taxon>
        <taxon>Bacillati</taxon>
        <taxon>Actinomycetota</taxon>
        <taxon>Actinomycetes</taxon>
        <taxon>Pseudonocardiales</taxon>
        <taxon>Pseudonocardiaceae</taxon>
        <taxon>Lentzea</taxon>
    </lineage>
</organism>
<dbReference type="Gene3D" id="3.20.20.80">
    <property type="entry name" value="Glycosidases"/>
    <property type="match status" value="1"/>
</dbReference>
<reference evidence="2 3" key="1">
    <citation type="submission" date="2023-11" db="EMBL/GenBank/DDBJ databases">
        <title>Lentzea sokolovensis, sp. nov., Lentzea kristufkii, sp. nov., and Lentzea miocenensis, sp. nov., rare actinobacteria from Sokolov Coal Basin, Miocene lacustrine sediment, Czech Republic.</title>
        <authorList>
            <person name="Lara A."/>
            <person name="Kotroba L."/>
            <person name="Nouioui I."/>
            <person name="Neumann-Schaal M."/>
            <person name="Mast Y."/>
            <person name="Chronakova A."/>
        </authorList>
    </citation>
    <scope>NUCLEOTIDE SEQUENCE [LARGE SCALE GENOMIC DNA]</scope>
    <source>
        <strain evidence="2 3">BCCO 10_0798</strain>
    </source>
</reference>
<evidence type="ECO:0000313" key="2">
    <source>
        <dbReference type="EMBL" id="MDX8049869.1"/>
    </source>
</evidence>
<dbReference type="Gene3D" id="2.60.120.260">
    <property type="entry name" value="Galactose-binding domain-like"/>
    <property type="match status" value="1"/>
</dbReference>
<dbReference type="InterPro" id="IPR008979">
    <property type="entry name" value="Galactose-bd-like_sf"/>
</dbReference>
<accession>A0ABU4TNK9</accession>
<reference evidence="2 3" key="2">
    <citation type="submission" date="2023-11" db="EMBL/GenBank/DDBJ databases">
        <authorList>
            <person name="Lara A.C."/>
            <person name="Chronakova A."/>
        </authorList>
    </citation>
    <scope>NUCLEOTIDE SEQUENCE [LARGE SCALE GENOMIC DNA]</scope>
    <source>
        <strain evidence="2 3">BCCO 10_0798</strain>
    </source>
</reference>
<keyword evidence="3" id="KW-1185">Reference proteome</keyword>
<sequence>MIGGVPTHWRLGIEDSRQGFGNVYRSFDMISPWMVGRIGTPADTDRFHTNVNTPDQAECNARGIDYQPCVLPGDVGSRQRLHGDFMWRQFYNMVRLGAQGIYISMFDEFDEGNQICKTAETQADVPVGSGYLAPDEDGTRCSADYYMRLTGDGGRMLKGLIALTAIRPTPPWVGDPPTPDVDLAAGRPTTQSSQTQHYGSGLAVDSDPHSYWESANNAFPQWIQVDLGAAHAGRRAVLALPPNPAWGRRTQTVTIEGSTNGQSFIPLAGPAGYVFDPATGNSATAAPPGTQVRYVRLTFTGNTGWPAGQLSGVRLHT</sequence>
<dbReference type="InterPro" id="IPR000421">
    <property type="entry name" value="FA58C"/>
</dbReference>
<gene>
    <name evidence="2" type="ORF">SK571_10795</name>
</gene>
<evidence type="ECO:0000259" key="1">
    <source>
        <dbReference type="PROSITE" id="PS50022"/>
    </source>
</evidence>
<feature type="domain" description="F5/8 type C" evidence="1">
    <location>
        <begin position="176"/>
        <end position="317"/>
    </location>
</feature>
<comment type="caution">
    <text evidence="2">The sequence shown here is derived from an EMBL/GenBank/DDBJ whole genome shotgun (WGS) entry which is preliminary data.</text>
</comment>
<dbReference type="Pfam" id="PF00754">
    <property type="entry name" value="F5_F8_type_C"/>
    <property type="match status" value="1"/>
</dbReference>
<dbReference type="RefSeq" id="WP_319983888.1">
    <property type="nucleotide sequence ID" value="NZ_JAXAVV010000004.1"/>
</dbReference>
<proteinExistence type="predicted"/>
<dbReference type="EMBL" id="JAXAVV010000004">
    <property type="protein sequence ID" value="MDX8049869.1"/>
    <property type="molecule type" value="Genomic_DNA"/>
</dbReference>
<evidence type="ECO:0000313" key="3">
    <source>
        <dbReference type="Proteomes" id="UP001271792"/>
    </source>
</evidence>